<dbReference type="GO" id="GO:0016887">
    <property type="term" value="F:ATP hydrolysis activity"/>
    <property type="evidence" value="ECO:0007669"/>
    <property type="project" value="InterPro"/>
</dbReference>
<dbReference type="SUPFAM" id="SSF50331">
    <property type="entry name" value="MOP-like"/>
    <property type="match status" value="1"/>
</dbReference>
<dbReference type="PROSITE" id="PS50893">
    <property type="entry name" value="ABC_TRANSPORTER_2"/>
    <property type="match status" value="1"/>
</dbReference>
<dbReference type="GO" id="GO:0015418">
    <property type="term" value="F:ABC-type quaternary ammonium compound transporting activity"/>
    <property type="evidence" value="ECO:0007669"/>
    <property type="project" value="UniProtKB-EC"/>
</dbReference>
<proteinExistence type="predicted"/>
<dbReference type="Pfam" id="PF08402">
    <property type="entry name" value="TOBE_2"/>
    <property type="match status" value="1"/>
</dbReference>
<accession>A0A0P8BWT8</accession>
<comment type="subcellular location">
    <subcellularLocation>
        <location evidence="1">Cell inner membrane</location>
        <topology evidence="1">Peripheral membrane protein</topology>
    </subcellularLocation>
</comment>
<dbReference type="EMBL" id="LJZR01000033">
    <property type="protein sequence ID" value="KPQ33381.1"/>
    <property type="molecule type" value="Genomic_DNA"/>
</dbReference>
<dbReference type="InterPro" id="IPR027417">
    <property type="entry name" value="P-loop_NTPase"/>
</dbReference>
<name>A0A0P8BWT8_9CYAN</name>
<dbReference type="InterPro" id="IPR013611">
    <property type="entry name" value="Transp-assoc_OB_typ2"/>
</dbReference>
<protein>
    <recommendedName>
        <fullName evidence="5">ABC-type quaternary amine transporter</fullName>
        <ecNumber evidence="5">7.6.2.9</ecNumber>
    </recommendedName>
</protein>
<dbReference type="PATRIC" id="fig|1666911.3.peg.2271"/>
<dbReference type="Gene3D" id="3.40.50.300">
    <property type="entry name" value="P-loop containing nucleotide triphosphate hydrolases"/>
    <property type="match status" value="1"/>
</dbReference>
<gene>
    <name evidence="8" type="ORF">HLUCCA11_18850</name>
</gene>
<dbReference type="FunFam" id="3.40.50.300:FF:000425">
    <property type="entry name" value="Probable ABC transporter, ATP-binding subunit"/>
    <property type="match status" value="1"/>
</dbReference>
<dbReference type="GO" id="GO:0043190">
    <property type="term" value="C:ATP-binding cassette (ABC) transporter complex"/>
    <property type="evidence" value="ECO:0007669"/>
    <property type="project" value="InterPro"/>
</dbReference>
<dbReference type="InterPro" id="IPR008995">
    <property type="entry name" value="Mo/tungstate-bd_C_term_dom"/>
</dbReference>
<feature type="domain" description="ABC transporter" evidence="7">
    <location>
        <begin position="37"/>
        <end position="267"/>
    </location>
</feature>
<feature type="compositionally biased region" description="Polar residues" evidence="6">
    <location>
        <begin position="1"/>
        <end position="14"/>
    </location>
</feature>
<evidence type="ECO:0000256" key="4">
    <source>
        <dbReference type="ARBA" id="ARBA00022840"/>
    </source>
</evidence>
<dbReference type="InterPro" id="IPR017871">
    <property type="entry name" value="ABC_transporter-like_CS"/>
</dbReference>
<dbReference type="SUPFAM" id="SSF52540">
    <property type="entry name" value="P-loop containing nucleoside triphosphate hydrolases"/>
    <property type="match status" value="1"/>
</dbReference>
<dbReference type="PANTHER" id="PTHR42781:SF4">
    <property type="entry name" value="SPERMIDINE_PUTRESCINE IMPORT ATP-BINDING PROTEIN POTA"/>
    <property type="match status" value="1"/>
</dbReference>
<keyword evidence="2" id="KW-0813">Transport</keyword>
<keyword evidence="3" id="KW-0547">Nucleotide-binding</keyword>
<sequence>MPPKTQSMPTQTTLDPVLSPAAKASTPPVTGLVAAGVSLRSVTKRYGDFVAIENVSLDIPAGAYCCLLGPSGCGKTTALRMIAGHETVSGGEIVIGDRPVTHLPPAKRNTAMMFQNYALFPHKTIWQNIEFGLKMKNVEKAERSRRVDEILDLVGLAHTAQRKPNQLSGGQQQRIALARALVNRPQVLMLDEPLSALDENLRVRMRSELRKIQQQFGLTFIQVTHHVEEAFSLSDQIVVMDHGHIEQIATPTELFNKPASQFVAKFIGDNNIFAGKVINSIAQPNGQDLIELDVAGIGTLMCRGVATPNGSEAACSVRPDLMHLEPSELAPGSMLGGAENFNRSFARITDVELTGYVTRVSLMLEATGQPLLYKTTTTGWMQANLQEGDRVAIQWAADDCVFLPY</sequence>
<evidence type="ECO:0000256" key="6">
    <source>
        <dbReference type="SAM" id="MobiDB-lite"/>
    </source>
</evidence>
<dbReference type="STRING" id="1666911.HLUCCA11_18850"/>
<dbReference type="EC" id="7.6.2.9" evidence="5"/>
<evidence type="ECO:0000313" key="9">
    <source>
        <dbReference type="Proteomes" id="UP000050465"/>
    </source>
</evidence>
<comment type="caution">
    <text evidence="8">The sequence shown here is derived from an EMBL/GenBank/DDBJ whole genome shotgun (WGS) entry which is preliminary data.</text>
</comment>
<dbReference type="SMART" id="SM00382">
    <property type="entry name" value="AAA"/>
    <property type="match status" value="1"/>
</dbReference>
<evidence type="ECO:0000256" key="3">
    <source>
        <dbReference type="ARBA" id="ARBA00022741"/>
    </source>
</evidence>
<evidence type="ECO:0000256" key="1">
    <source>
        <dbReference type="ARBA" id="ARBA00004417"/>
    </source>
</evidence>
<dbReference type="PROSITE" id="PS00211">
    <property type="entry name" value="ABC_TRANSPORTER_1"/>
    <property type="match status" value="1"/>
</dbReference>
<dbReference type="Gene3D" id="2.40.50.100">
    <property type="match status" value="1"/>
</dbReference>
<dbReference type="InterPro" id="IPR050093">
    <property type="entry name" value="ABC_SmlMolc_Importer"/>
</dbReference>
<reference evidence="8 9" key="1">
    <citation type="submission" date="2015-09" db="EMBL/GenBank/DDBJ databases">
        <title>Identification and resolution of microdiversity through metagenomic sequencing of parallel consortia.</title>
        <authorList>
            <person name="Nelson W.C."/>
            <person name="Romine M.F."/>
            <person name="Lindemann S.R."/>
        </authorList>
    </citation>
    <scope>NUCLEOTIDE SEQUENCE [LARGE SCALE GENOMIC DNA]</scope>
    <source>
        <strain evidence="8">Ana</strain>
    </source>
</reference>
<evidence type="ECO:0000256" key="2">
    <source>
        <dbReference type="ARBA" id="ARBA00022448"/>
    </source>
</evidence>
<dbReference type="InterPro" id="IPR003439">
    <property type="entry name" value="ABC_transporter-like_ATP-bd"/>
</dbReference>
<dbReference type="Proteomes" id="UP000050465">
    <property type="component" value="Unassembled WGS sequence"/>
</dbReference>
<dbReference type="InterPro" id="IPR003593">
    <property type="entry name" value="AAA+_ATPase"/>
</dbReference>
<organism evidence="8 9">
    <name type="scientific">Phormidesmis priestleyi Ana</name>
    <dbReference type="NCBI Taxonomy" id="1666911"/>
    <lineage>
        <taxon>Bacteria</taxon>
        <taxon>Bacillati</taxon>
        <taxon>Cyanobacteriota</taxon>
        <taxon>Cyanophyceae</taxon>
        <taxon>Leptolyngbyales</taxon>
        <taxon>Leptolyngbyaceae</taxon>
        <taxon>Phormidesmis</taxon>
    </lineage>
</organism>
<evidence type="ECO:0000256" key="5">
    <source>
        <dbReference type="ARBA" id="ARBA00066388"/>
    </source>
</evidence>
<dbReference type="AlphaFoldDB" id="A0A0P8BWT8"/>
<keyword evidence="4 8" id="KW-0067">ATP-binding</keyword>
<evidence type="ECO:0000259" key="7">
    <source>
        <dbReference type="PROSITE" id="PS50893"/>
    </source>
</evidence>
<dbReference type="PANTHER" id="PTHR42781">
    <property type="entry name" value="SPERMIDINE/PUTRESCINE IMPORT ATP-BINDING PROTEIN POTA"/>
    <property type="match status" value="1"/>
</dbReference>
<evidence type="ECO:0000313" key="8">
    <source>
        <dbReference type="EMBL" id="KPQ33381.1"/>
    </source>
</evidence>
<dbReference type="GO" id="GO:0005524">
    <property type="term" value="F:ATP binding"/>
    <property type="evidence" value="ECO:0007669"/>
    <property type="project" value="UniProtKB-KW"/>
</dbReference>
<dbReference type="Pfam" id="PF00005">
    <property type="entry name" value="ABC_tran"/>
    <property type="match status" value="1"/>
</dbReference>
<feature type="region of interest" description="Disordered" evidence="6">
    <location>
        <begin position="1"/>
        <end position="25"/>
    </location>
</feature>